<name>A0A229P0H5_9BACL</name>
<proteinExistence type="predicted"/>
<reference evidence="3 4" key="1">
    <citation type="submission" date="2017-07" db="EMBL/GenBank/DDBJ databases">
        <title>Paenibacillus herberti R33 genome sequencing and assembly.</title>
        <authorList>
            <person name="Su W."/>
        </authorList>
    </citation>
    <scope>NUCLEOTIDE SEQUENCE [LARGE SCALE GENOMIC DNA]</scope>
    <source>
        <strain evidence="3 4">R33</strain>
    </source>
</reference>
<feature type="region of interest" description="Disordered" evidence="1">
    <location>
        <begin position="616"/>
        <end position="635"/>
    </location>
</feature>
<gene>
    <name evidence="3" type="ORF">CGZ75_01125</name>
</gene>
<dbReference type="GO" id="GO:0030435">
    <property type="term" value="P:sporulation resulting in formation of a cellular spore"/>
    <property type="evidence" value="ECO:0007669"/>
    <property type="project" value="InterPro"/>
</dbReference>
<organism evidence="3 4">
    <name type="scientific">Paenibacillus herberti</name>
    <dbReference type="NCBI Taxonomy" id="1619309"/>
    <lineage>
        <taxon>Bacteria</taxon>
        <taxon>Bacillati</taxon>
        <taxon>Bacillota</taxon>
        <taxon>Bacilli</taxon>
        <taxon>Bacillales</taxon>
        <taxon>Paenibacillaceae</taxon>
        <taxon>Paenibacillus</taxon>
    </lineage>
</organism>
<sequence>MIGSVPPVKDANRIIATLDLSPSRMTVPAAELHRMAARDERPIRAGWNRPDRHGRGFVICSIDATPPLSKRKETMMTRARGFKAAMAAGLGTAMLAGCLYLPPSAAADGSTKDQQIRVGIFITVPNKYTLSTPAATLSSAGGLRVGIKQNESTGLLDSVTAGAEIRSMAEGYSVLLGESADFASALAVFKAVKAAGGNPVLEPMNRSSGKVYQVAEGAYATASAATSALTKWSQNATVMAFGGTALQLRGPLHLETGPYASEPEALAVATVFSAAGVDTFLALRPGGSGASYSVMVGAAADNAALDAIRLKLAGVAEAAALKPALAGGYLLKRQELSVSQKEGSSSALYQAPTSSFAVVQPAGSEPVKLAERYGRTYRGYFEIGSYNGALSVINEVSFEEYLYSVVGGEMPGSWHAEALKAQAVAARSYALSQGTSFGIAQVVDTTLSQVYNGTSSEKATTIQAVDATEGMVMLSGGKPVEAVFSSSSGGQTADPSEVWGNAVPYLTSVSSPDESSEKGLLEWHRVLTSSGKTGFVRSDTVTLNGENNAAGAAFAVIKSDDTNVRLLPLVQSGVNSVEKLGTGAKVTVLDTVIQSNEMNWMRGPFTSQQLLDGMKGKTTSAVSGPVTSLEVGQRGPSGRVKQVLVNGKALPVKTPDSLRGALGGLPSTRFWIEPAGGMSLLGASGSVGSKESGAAVGVLGANGARSTSSGGASLNVMSAGGVIRPVAASASWMIRGTGNGHGLGLSQYGAKALAEQGYDYQKILKYYYKEIELVKDGY</sequence>
<keyword evidence="4" id="KW-1185">Reference proteome</keyword>
<dbReference type="Pfam" id="PF08486">
    <property type="entry name" value="SpoIID"/>
    <property type="match status" value="1"/>
</dbReference>
<evidence type="ECO:0000313" key="4">
    <source>
        <dbReference type="Proteomes" id="UP000215145"/>
    </source>
</evidence>
<dbReference type="PANTHER" id="PTHR30032:SF4">
    <property type="entry name" value="AMIDASE ENHANCER"/>
    <property type="match status" value="1"/>
</dbReference>
<comment type="caution">
    <text evidence="3">The sequence shown here is derived from an EMBL/GenBank/DDBJ whole genome shotgun (WGS) entry which is preliminary data.</text>
</comment>
<dbReference type="NCBIfam" id="TIGR02669">
    <property type="entry name" value="SpoIID_LytB"/>
    <property type="match status" value="1"/>
</dbReference>
<feature type="domain" description="Sporulation stage II protein D amidase enhancer LytB N-terminal" evidence="2">
    <location>
        <begin position="386"/>
        <end position="473"/>
    </location>
</feature>
<evidence type="ECO:0000256" key="1">
    <source>
        <dbReference type="SAM" id="MobiDB-lite"/>
    </source>
</evidence>
<evidence type="ECO:0000313" key="3">
    <source>
        <dbReference type="EMBL" id="OXM15379.1"/>
    </source>
</evidence>
<dbReference type="InterPro" id="IPR013693">
    <property type="entry name" value="SpoIID/LytB_N"/>
</dbReference>
<dbReference type="RefSeq" id="WP_089522369.1">
    <property type="nucleotide sequence ID" value="NZ_NMUQ01000001.1"/>
</dbReference>
<dbReference type="InterPro" id="IPR051922">
    <property type="entry name" value="Bact_Sporulation_Assoc"/>
</dbReference>
<dbReference type="InterPro" id="IPR013486">
    <property type="entry name" value="SpoIID/LytB"/>
</dbReference>
<dbReference type="AlphaFoldDB" id="A0A229P0H5"/>
<dbReference type="OrthoDB" id="9794671at2"/>
<accession>A0A229P0H5</accession>
<dbReference type="GO" id="GO:0030288">
    <property type="term" value="C:outer membrane-bounded periplasmic space"/>
    <property type="evidence" value="ECO:0007669"/>
    <property type="project" value="TreeGrafter"/>
</dbReference>
<evidence type="ECO:0000259" key="2">
    <source>
        <dbReference type="Pfam" id="PF08486"/>
    </source>
</evidence>
<dbReference type="Proteomes" id="UP000215145">
    <property type="component" value="Unassembled WGS sequence"/>
</dbReference>
<dbReference type="PANTHER" id="PTHR30032">
    <property type="entry name" value="N-ACETYLMURAMOYL-L-ALANINE AMIDASE-RELATED"/>
    <property type="match status" value="1"/>
</dbReference>
<feature type="compositionally biased region" description="Polar residues" evidence="1">
    <location>
        <begin position="617"/>
        <end position="626"/>
    </location>
</feature>
<protein>
    <submittedName>
        <fullName evidence="3">Stage II sporulation protein SpoIID</fullName>
    </submittedName>
</protein>
<dbReference type="EMBL" id="NMUQ01000001">
    <property type="protein sequence ID" value="OXM15379.1"/>
    <property type="molecule type" value="Genomic_DNA"/>
</dbReference>